<dbReference type="GO" id="GO:0005923">
    <property type="term" value="C:bicellular tight junction"/>
    <property type="evidence" value="ECO:0007669"/>
    <property type="project" value="TreeGrafter"/>
</dbReference>
<dbReference type="GO" id="GO:0016477">
    <property type="term" value="P:cell migration"/>
    <property type="evidence" value="ECO:0007669"/>
    <property type="project" value="TreeGrafter"/>
</dbReference>
<dbReference type="GO" id="GO:0002009">
    <property type="term" value="P:morphogenesis of an epithelium"/>
    <property type="evidence" value="ECO:0007669"/>
    <property type="project" value="UniProtKB-ARBA"/>
</dbReference>
<keyword evidence="7" id="KW-0732">Signal</keyword>
<evidence type="ECO:0000256" key="6">
    <source>
        <dbReference type="ARBA" id="ARBA00022723"/>
    </source>
</evidence>
<comment type="subcellular location">
    <subcellularLocation>
        <location evidence="2">Cell junction</location>
        <location evidence="2">Adherens junction</location>
    </subcellularLocation>
    <subcellularLocation>
        <location evidence="1">Cell membrane</location>
        <topology evidence="1">Single-pass type I membrane protein</topology>
    </subcellularLocation>
</comment>
<dbReference type="GO" id="GO:0044331">
    <property type="term" value="P:cell-cell adhesion mediated by cadherin"/>
    <property type="evidence" value="ECO:0007669"/>
    <property type="project" value="TreeGrafter"/>
</dbReference>
<dbReference type="InterPro" id="IPR000233">
    <property type="entry name" value="Cadherin_Y-type_LIR"/>
</dbReference>
<dbReference type="EMBL" id="OZ035835">
    <property type="protein sequence ID" value="CAL1578680.1"/>
    <property type="molecule type" value="Genomic_DNA"/>
</dbReference>
<evidence type="ECO:0000313" key="17">
    <source>
        <dbReference type="EMBL" id="CAL1578680.1"/>
    </source>
</evidence>
<dbReference type="Pfam" id="PF01049">
    <property type="entry name" value="CADH_Y-type_LIR"/>
    <property type="match status" value="1"/>
</dbReference>
<accession>A0AAV2JQ00</accession>
<dbReference type="GO" id="GO:0005912">
    <property type="term" value="C:adherens junction"/>
    <property type="evidence" value="ECO:0007669"/>
    <property type="project" value="UniProtKB-SubCell"/>
</dbReference>
<dbReference type="GO" id="GO:0019903">
    <property type="term" value="F:protein phosphatase binding"/>
    <property type="evidence" value="ECO:0007669"/>
    <property type="project" value="TreeGrafter"/>
</dbReference>
<evidence type="ECO:0000256" key="9">
    <source>
        <dbReference type="ARBA" id="ARBA00022837"/>
    </source>
</evidence>
<dbReference type="GO" id="GO:0000902">
    <property type="term" value="P:cell morphogenesis"/>
    <property type="evidence" value="ECO:0007669"/>
    <property type="project" value="TreeGrafter"/>
</dbReference>
<comment type="function">
    <text evidence="15">Cadherins are calcium-dependent cell adhesion proteins.</text>
</comment>
<keyword evidence="11" id="KW-0965">Cell junction</keyword>
<evidence type="ECO:0000256" key="2">
    <source>
        <dbReference type="ARBA" id="ARBA00004536"/>
    </source>
</evidence>
<dbReference type="GO" id="GO:0005509">
    <property type="term" value="F:calcium ion binding"/>
    <property type="evidence" value="ECO:0007669"/>
    <property type="project" value="InterPro"/>
</dbReference>
<dbReference type="PANTHER" id="PTHR24027:SF89">
    <property type="entry name" value="CADHERIN-5"/>
    <property type="match status" value="1"/>
</dbReference>
<dbReference type="GO" id="GO:0045296">
    <property type="term" value="F:cadherin binding"/>
    <property type="evidence" value="ECO:0007669"/>
    <property type="project" value="TreeGrafter"/>
</dbReference>
<evidence type="ECO:0000256" key="11">
    <source>
        <dbReference type="ARBA" id="ARBA00022949"/>
    </source>
</evidence>
<dbReference type="InterPro" id="IPR027397">
    <property type="entry name" value="Catenin-bd_sf"/>
</dbReference>
<organism evidence="17 18">
    <name type="scientific">Knipowitschia caucasica</name>
    <name type="common">Caucasian dwarf goby</name>
    <name type="synonym">Pomatoschistus caucasicus</name>
    <dbReference type="NCBI Taxonomy" id="637954"/>
    <lineage>
        <taxon>Eukaryota</taxon>
        <taxon>Metazoa</taxon>
        <taxon>Chordata</taxon>
        <taxon>Craniata</taxon>
        <taxon>Vertebrata</taxon>
        <taxon>Euteleostomi</taxon>
        <taxon>Actinopterygii</taxon>
        <taxon>Neopterygii</taxon>
        <taxon>Teleostei</taxon>
        <taxon>Neoteleostei</taxon>
        <taxon>Acanthomorphata</taxon>
        <taxon>Gobiaria</taxon>
        <taxon>Gobiiformes</taxon>
        <taxon>Gobioidei</taxon>
        <taxon>Gobiidae</taxon>
        <taxon>Gobiinae</taxon>
        <taxon>Knipowitschia</taxon>
    </lineage>
</organism>
<dbReference type="GO" id="GO:0007156">
    <property type="term" value="P:homophilic cell adhesion via plasma membrane adhesion molecules"/>
    <property type="evidence" value="ECO:0007669"/>
    <property type="project" value="InterPro"/>
</dbReference>
<evidence type="ECO:0000256" key="13">
    <source>
        <dbReference type="ARBA" id="ARBA00023136"/>
    </source>
</evidence>
<keyword evidence="3" id="KW-1003">Cell membrane</keyword>
<keyword evidence="8" id="KW-0677">Repeat</keyword>
<keyword evidence="14" id="KW-0325">Glycoprotein</keyword>
<evidence type="ECO:0000313" key="18">
    <source>
        <dbReference type="Proteomes" id="UP001497482"/>
    </source>
</evidence>
<feature type="domain" description="Cadherin Y-type LIR-motif" evidence="16">
    <location>
        <begin position="95"/>
        <end position="154"/>
    </location>
</feature>
<dbReference type="GO" id="GO:0034332">
    <property type="term" value="P:adherens junction organization"/>
    <property type="evidence" value="ECO:0007669"/>
    <property type="project" value="TreeGrafter"/>
</dbReference>
<evidence type="ECO:0000256" key="5">
    <source>
        <dbReference type="ARBA" id="ARBA00022692"/>
    </source>
</evidence>
<keyword evidence="13" id="KW-0472">Membrane</keyword>
<dbReference type="FunFam" id="4.10.900.10:FF:000001">
    <property type="entry name" value="Cadherin 2"/>
    <property type="match status" value="1"/>
</dbReference>
<dbReference type="AlphaFoldDB" id="A0AAV2JQ00"/>
<evidence type="ECO:0000256" key="4">
    <source>
        <dbReference type="ARBA" id="ARBA00022685"/>
    </source>
</evidence>
<keyword evidence="4" id="KW-0165">Cleavage on pair of basic residues</keyword>
<proteinExistence type="predicted"/>
<dbReference type="Gene3D" id="4.10.900.10">
    <property type="entry name" value="TCF3-CBD (Catenin binding domain)"/>
    <property type="match status" value="1"/>
</dbReference>
<sequence>MRKRYQKDHLSSLKHSGEIHEQLVTYDEEGGGEMDTNGYDVSILTSACHGGSLMRHADAHPSLYAMVQKPHPLGHQPAACKGDMAAMIEDKKFEADHDRDGFPYDTLHIYGCEGAESVAGSLSSLESSSTGSNLDYDFLNDWGPRFRTLADLYGVNSHDYYHQY</sequence>
<dbReference type="PANTHER" id="PTHR24027">
    <property type="entry name" value="CADHERIN-23"/>
    <property type="match status" value="1"/>
</dbReference>
<keyword evidence="10" id="KW-0130">Cell adhesion</keyword>
<evidence type="ECO:0000256" key="14">
    <source>
        <dbReference type="ARBA" id="ARBA00023180"/>
    </source>
</evidence>
<evidence type="ECO:0000256" key="7">
    <source>
        <dbReference type="ARBA" id="ARBA00022729"/>
    </source>
</evidence>
<dbReference type="GO" id="GO:0016339">
    <property type="term" value="P:calcium-dependent cell-cell adhesion via plasma membrane cell adhesion molecules"/>
    <property type="evidence" value="ECO:0007669"/>
    <property type="project" value="TreeGrafter"/>
</dbReference>
<keyword evidence="18" id="KW-1185">Reference proteome</keyword>
<gene>
    <name evidence="17" type="ORF">KC01_LOCUS9801</name>
</gene>
<dbReference type="GO" id="GO:0008013">
    <property type="term" value="F:beta-catenin binding"/>
    <property type="evidence" value="ECO:0007669"/>
    <property type="project" value="TreeGrafter"/>
</dbReference>
<protein>
    <recommendedName>
        <fullName evidence="16">Cadherin Y-type LIR-motif domain-containing protein</fullName>
    </recommendedName>
</protein>
<reference evidence="17 18" key="1">
    <citation type="submission" date="2024-04" db="EMBL/GenBank/DDBJ databases">
        <authorList>
            <person name="Waldvogel A.-M."/>
            <person name="Schoenle A."/>
        </authorList>
    </citation>
    <scope>NUCLEOTIDE SEQUENCE [LARGE SCALE GENOMIC DNA]</scope>
</reference>
<evidence type="ECO:0000256" key="8">
    <source>
        <dbReference type="ARBA" id="ARBA00022737"/>
    </source>
</evidence>
<keyword evidence="5" id="KW-0812">Transmembrane</keyword>
<dbReference type="GO" id="GO:0007043">
    <property type="term" value="P:cell-cell junction assembly"/>
    <property type="evidence" value="ECO:0007669"/>
    <property type="project" value="TreeGrafter"/>
</dbReference>
<evidence type="ECO:0000256" key="3">
    <source>
        <dbReference type="ARBA" id="ARBA00022475"/>
    </source>
</evidence>
<dbReference type="InterPro" id="IPR039808">
    <property type="entry name" value="Cadherin"/>
</dbReference>
<keyword evidence="12" id="KW-1133">Transmembrane helix</keyword>
<evidence type="ECO:0000256" key="12">
    <source>
        <dbReference type="ARBA" id="ARBA00022989"/>
    </source>
</evidence>
<keyword evidence="6" id="KW-0479">Metal-binding</keyword>
<dbReference type="Proteomes" id="UP001497482">
    <property type="component" value="Chromosome 13"/>
</dbReference>
<evidence type="ECO:0000256" key="15">
    <source>
        <dbReference type="RuleBase" id="RU004357"/>
    </source>
</evidence>
<evidence type="ECO:0000256" key="1">
    <source>
        <dbReference type="ARBA" id="ARBA00004251"/>
    </source>
</evidence>
<evidence type="ECO:0000259" key="16">
    <source>
        <dbReference type="Pfam" id="PF01049"/>
    </source>
</evidence>
<keyword evidence="9" id="KW-0106">Calcium</keyword>
<dbReference type="GO" id="GO:0016342">
    <property type="term" value="C:catenin complex"/>
    <property type="evidence" value="ECO:0007669"/>
    <property type="project" value="TreeGrafter"/>
</dbReference>
<evidence type="ECO:0000256" key="10">
    <source>
        <dbReference type="ARBA" id="ARBA00022889"/>
    </source>
</evidence>
<name>A0AAV2JQ00_KNICA</name>